<feature type="signal peptide" evidence="1">
    <location>
        <begin position="1"/>
        <end position="18"/>
    </location>
</feature>
<sequence length="65" mass="6917">MQLSILVILTTMSGVAVSLLPTCVPMLLSAAISSALCVAFANTLNQLHEVPFDLQMACMHNCLLI</sequence>
<dbReference type="Proteomes" id="UP000298061">
    <property type="component" value="Unassembled WGS sequence"/>
</dbReference>
<accession>A0A4Y9ZKS2</accession>
<keyword evidence="3" id="KW-1185">Reference proteome</keyword>
<gene>
    <name evidence="2" type="ORF">EWM64_g9983</name>
</gene>
<dbReference type="AlphaFoldDB" id="A0A4Y9ZKS2"/>
<dbReference type="STRING" id="135208.A0A4Y9ZKS2"/>
<name>A0A4Y9ZKS2_9AGAM</name>
<proteinExistence type="predicted"/>
<protein>
    <recommendedName>
        <fullName evidence="4">SLC26A/SulP transporter domain-containing protein</fullName>
    </recommendedName>
</protein>
<reference evidence="2 3" key="1">
    <citation type="submission" date="2019-02" db="EMBL/GenBank/DDBJ databases">
        <title>Genome sequencing of the rare red list fungi Hericium alpestre (H. flagellum).</title>
        <authorList>
            <person name="Buettner E."/>
            <person name="Kellner H."/>
        </authorList>
    </citation>
    <scope>NUCLEOTIDE SEQUENCE [LARGE SCALE GENOMIC DNA]</scope>
    <source>
        <strain evidence="2 3">DSM 108284</strain>
    </source>
</reference>
<evidence type="ECO:0000256" key="1">
    <source>
        <dbReference type="SAM" id="SignalP"/>
    </source>
</evidence>
<dbReference type="EMBL" id="SFCI01002352">
    <property type="protein sequence ID" value="TFY74029.1"/>
    <property type="molecule type" value="Genomic_DNA"/>
</dbReference>
<evidence type="ECO:0000313" key="2">
    <source>
        <dbReference type="EMBL" id="TFY74029.1"/>
    </source>
</evidence>
<dbReference type="OrthoDB" id="5211at2759"/>
<evidence type="ECO:0008006" key="4">
    <source>
        <dbReference type="Google" id="ProtNLM"/>
    </source>
</evidence>
<organism evidence="2 3">
    <name type="scientific">Hericium alpestre</name>
    <dbReference type="NCBI Taxonomy" id="135208"/>
    <lineage>
        <taxon>Eukaryota</taxon>
        <taxon>Fungi</taxon>
        <taxon>Dikarya</taxon>
        <taxon>Basidiomycota</taxon>
        <taxon>Agaricomycotina</taxon>
        <taxon>Agaricomycetes</taxon>
        <taxon>Russulales</taxon>
        <taxon>Hericiaceae</taxon>
        <taxon>Hericium</taxon>
    </lineage>
</organism>
<evidence type="ECO:0000313" key="3">
    <source>
        <dbReference type="Proteomes" id="UP000298061"/>
    </source>
</evidence>
<comment type="caution">
    <text evidence="2">The sequence shown here is derived from an EMBL/GenBank/DDBJ whole genome shotgun (WGS) entry which is preliminary data.</text>
</comment>
<feature type="chain" id="PRO_5021321184" description="SLC26A/SulP transporter domain-containing protein" evidence="1">
    <location>
        <begin position="19"/>
        <end position="65"/>
    </location>
</feature>
<keyword evidence="1" id="KW-0732">Signal</keyword>